<organism evidence="4 5">
    <name type="scientific">Thioalbus denitrificans</name>
    <dbReference type="NCBI Taxonomy" id="547122"/>
    <lineage>
        <taxon>Bacteria</taxon>
        <taxon>Pseudomonadati</taxon>
        <taxon>Pseudomonadota</taxon>
        <taxon>Gammaproteobacteria</taxon>
        <taxon>Chromatiales</taxon>
        <taxon>Ectothiorhodospiraceae</taxon>
        <taxon>Thioalbus</taxon>
    </lineage>
</organism>
<dbReference type="Proteomes" id="UP000252707">
    <property type="component" value="Unassembled WGS sequence"/>
</dbReference>
<dbReference type="Gene3D" id="2.40.50.580">
    <property type="match status" value="1"/>
</dbReference>
<dbReference type="PANTHER" id="PTHR30545:SF2">
    <property type="entry name" value="SUGAR FERMENTATION STIMULATION PROTEIN A"/>
    <property type="match status" value="1"/>
</dbReference>
<dbReference type="NCBIfam" id="TIGR00230">
    <property type="entry name" value="sfsA"/>
    <property type="match status" value="1"/>
</dbReference>
<gene>
    <name evidence="1" type="primary">sfsA</name>
    <name evidence="4" type="ORF">DFQ59_1189</name>
</gene>
<dbReference type="GO" id="GO:0003677">
    <property type="term" value="F:DNA binding"/>
    <property type="evidence" value="ECO:0007669"/>
    <property type="project" value="InterPro"/>
</dbReference>
<name>A0A369BP69_9GAMM</name>
<comment type="similarity">
    <text evidence="1">Belongs to the SfsA family.</text>
</comment>
<evidence type="ECO:0000259" key="2">
    <source>
        <dbReference type="Pfam" id="PF03749"/>
    </source>
</evidence>
<dbReference type="EMBL" id="QPJY01000018">
    <property type="protein sequence ID" value="RCX22396.1"/>
    <property type="molecule type" value="Genomic_DNA"/>
</dbReference>
<dbReference type="Pfam" id="PF17746">
    <property type="entry name" value="SfsA_N"/>
    <property type="match status" value="1"/>
</dbReference>
<feature type="domain" description="SfsA N-terminal OB" evidence="3">
    <location>
        <begin position="13"/>
        <end position="80"/>
    </location>
</feature>
<comment type="caution">
    <text evidence="4">The sequence shown here is derived from an EMBL/GenBank/DDBJ whole genome shotgun (WGS) entry which is preliminary data.</text>
</comment>
<proteinExistence type="inferred from homology"/>
<feature type="domain" description="Sugar fermentation stimulation protein C-terminal" evidence="2">
    <location>
        <begin position="84"/>
        <end position="224"/>
    </location>
</feature>
<keyword evidence="5" id="KW-1185">Reference proteome</keyword>
<reference evidence="4 5" key="1">
    <citation type="submission" date="2018-07" db="EMBL/GenBank/DDBJ databases">
        <title>Genomic Encyclopedia of Type Strains, Phase IV (KMG-IV): sequencing the most valuable type-strain genomes for metagenomic binning, comparative biology and taxonomic classification.</title>
        <authorList>
            <person name="Goeker M."/>
        </authorList>
    </citation>
    <scope>NUCLEOTIDE SEQUENCE [LARGE SCALE GENOMIC DNA]</scope>
    <source>
        <strain evidence="4 5">DSM 26407</strain>
    </source>
</reference>
<dbReference type="InterPro" id="IPR040452">
    <property type="entry name" value="SfsA_C"/>
</dbReference>
<dbReference type="RefSeq" id="WP_114281293.1">
    <property type="nucleotide sequence ID" value="NZ_QPJY01000018.1"/>
</dbReference>
<evidence type="ECO:0000313" key="5">
    <source>
        <dbReference type="Proteomes" id="UP000252707"/>
    </source>
</evidence>
<evidence type="ECO:0000259" key="3">
    <source>
        <dbReference type="Pfam" id="PF17746"/>
    </source>
</evidence>
<dbReference type="FunFam" id="2.40.50.580:FF:000001">
    <property type="entry name" value="Sugar fermentation stimulation protein A"/>
    <property type="match status" value="1"/>
</dbReference>
<dbReference type="CDD" id="cd22359">
    <property type="entry name" value="SfsA-like_bacterial"/>
    <property type="match status" value="1"/>
</dbReference>
<dbReference type="Pfam" id="PF03749">
    <property type="entry name" value="SfsA"/>
    <property type="match status" value="1"/>
</dbReference>
<dbReference type="InterPro" id="IPR041465">
    <property type="entry name" value="SfsA_N"/>
</dbReference>
<dbReference type="OrthoDB" id="9802365at2"/>
<dbReference type="AlphaFoldDB" id="A0A369BP69"/>
<evidence type="ECO:0000256" key="1">
    <source>
        <dbReference type="HAMAP-Rule" id="MF_00095"/>
    </source>
</evidence>
<dbReference type="Gene3D" id="3.40.1350.60">
    <property type="match status" value="1"/>
</dbReference>
<dbReference type="FunFam" id="3.40.1350.60:FF:000001">
    <property type="entry name" value="Sugar fermentation stimulation protein A"/>
    <property type="match status" value="1"/>
</dbReference>
<evidence type="ECO:0000313" key="4">
    <source>
        <dbReference type="EMBL" id="RCX22396.1"/>
    </source>
</evidence>
<dbReference type="HAMAP" id="MF_00095">
    <property type="entry name" value="SfsA"/>
    <property type="match status" value="1"/>
</dbReference>
<dbReference type="PANTHER" id="PTHR30545">
    <property type="entry name" value="SUGAR FERMENTATION STIMULATION PROTEIN A"/>
    <property type="match status" value="1"/>
</dbReference>
<protein>
    <recommendedName>
        <fullName evidence="1">Sugar fermentation stimulation protein homolog</fullName>
    </recommendedName>
</protein>
<dbReference type="InterPro" id="IPR005224">
    <property type="entry name" value="SfsA"/>
</dbReference>
<accession>A0A369BP69</accession>
<sequence>MIFDPPLESAELLRRYQRFMAEVYLPWGEKAVLHCPNTGAMTGCCTLGSQVWFSDSRNPKRKYPLTWEIVEVDGGHLVGVNTHRANALVREGIEDGTVAELQGYDRIRREVRYGEGERRSRIDLLLEREGERCFLEVKSVTLGREDGLGLFPDAVTARGTKHLRELMGVAAAGDRAVLLFCVQHTGIDRVAPADQVDPVYGRTLREAAAAGVEIIAYGAEVSPEAIRLTGRLPVLL</sequence>